<comment type="subcellular location">
    <subcellularLocation>
        <location evidence="1">Membrane</location>
    </subcellularLocation>
</comment>
<dbReference type="GO" id="GO:0016020">
    <property type="term" value="C:membrane"/>
    <property type="evidence" value="ECO:0007669"/>
    <property type="project" value="UniProtKB-SubCell"/>
</dbReference>
<evidence type="ECO:0000256" key="1">
    <source>
        <dbReference type="ARBA" id="ARBA00004370"/>
    </source>
</evidence>
<evidence type="ECO:0000259" key="6">
    <source>
        <dbReference type="PROSITE" id="PS50262"/>
    </source>
</evidence>
<feature type="domain" description="G-protein coupled receptors family 1 profile" evidence="6">
    <location>
        <begin position="147"/>
        <end position="398"/>
    </location>
</feature>
<dbReference type="WBParaSite" id="L893_g9787.t1">
    <property type="protein sequence ID" value="L893_g9787.t1"/>
    <property type="gene ID" value="L893_g9787"/>
</dbReference>
<evidence type="ECO:0000313" key="8">
    <source>
        <dbReference type="WBParaSite" id="L893_g9787.t1"/>
    </source>
</evidence>
<dbReference type="InterPro" id="IPR017452">
    <property type="entry name" value="GPCR_Rhodpsn_7TM"/>
</dbReference>
<feature type="transmembrane region" description="Helical" evidence="5">
    <location>
        <begin position="254"/>
        <end position="277"/>
    </location>
</feature>
<keyword evidence="7" id="KW-1185">Reference proteome</keyword>
<proteinExistence type="predicted"/>
<keyword evidence="3 5" id="KW-1133">Transmembrane helix</keyword>
<feature type="transmembrane region" description="Helical" evidence="5">
    <location>
        <begin position="349"/>
        <end position="375"/>
    </location>
</feature>
<dbReference type="InterPro" id="IPR047130">
    <property type="entry name" value="7TM_GPCR_Srsx_nematod"/>
</dbReference>
<keyword evidence="4 5" id="KW-0472">Membrane</keyword>
<dbReference type="PANTHER" id="PTHR23360">
    <property type="entry name" value="G-PROTEIN COUPLED RECEPTORS FAMILY 1 PROFILE DOMAIN-CONTAINING PROTEIN-RELATED"/>
    <property type="match status" value="1"/>
</dbReference>
<organism evidence="7 8">
    <name type="scientific">Steinernema glaseri</name>
    <dbReference type="NCBI Taxonomy" id="37863"/>
    <lineage>
        <taxon>Eukaryota</taxon>
        <taxon>Metazoa</taxon>
        <taxon>Ecdysozoa</taxon>
        <taxon>Nematoda</taxon>
        <taxon>Chromadorea</taxon>
        <taxon>Rhabditida</taxon>
        <taxon>Tylenchina</taxon>
        <taxon>Panagrolaimomorpha</taxon>
        <taxon>Strongyloidoidea</taxon>
        <taxon>Steinernematidae</taxon>
        <taxon>Steinernema</taxon>
    </lineage>
</organism>
<evidence type="ECO:0000256" key="2">
    <source>
        <dbReference type="ARBA" id="ARBA00022692"/>
    </source>
</evidence>
<evidence type="ECO:0000256" key="3">
    <source>
        <dbReference type="ARBA" id="ARBA00022989"/>
    </source>
</evidence>
<feature type="transmembrane region" description="Helical" evidence="5">
    <location>
        <begin position="167"/>
        <end position="190"/>
    </location>
</feature>
<dbReference type="Gene3D" id="1.20.1070.10">
    <property type="entry name" value="Rhodopsin 7-helix transmembrane proteins"/>
    <property type="match status" value="1"/>
</dbReference>
<dbReference type="PROSITE" id="PS50262">
    <property type="entry name" value="G_PROTEIN_RECEP_F1_2"/>
    <property type="match status" value="1"/>
</dbReference>
<protein>
    <submittedName>
        <fullName evidence="8">G_PROTEIN_RECEP_F1_2 domain-containing protein</fullName>
    </submittedName>
</protein>
<dbReference type="SUPFAM" id="SSF81321">
    <property type="entry name" value="Family A G protein-coupled receptor-like"/>
    <property type="match status" value="1"/>
</dbReference>
<dbReference type="Proteomes" id="UP000095287">
    <property type="component" value="Unplaced"/>
</dbReference>
<sequence length="452" mass="50529">MSCLHSKRIASIGASTGYRYPLALFQVHNCLEATVDVLLLIESALHPLAPFIGAFIKSLIVPRIAYSALYIYPLRVLPRLISTTELCSDVLTRMPSCERPFTSKASLPGIPIFLMLSVRDQLIFFIVEGWSPKRSITHSLGVFVLVVNVPTVIIIYLVSRLRRSKDLIVLGGLCCADISHSMGFLTAGIMRIHWMDNGQGNEITAQRNCYFYPFIVMFFIGYQFTGLMTMVVSLDRLFAVTFPIKHVSRQIKHYIYAIGLVLAYCVTGYFVAMPFQLQSQQPVSAMCYTSTGFIRPLWNYLLSFRIVTVGVSVAVYVPIALKTRKIMDSTLAATGAHDSQKQKIARLNLTIGMTSISALLLLFIPDILILFNIGGLAKYEVIFYIVVLNKCVVNVFIYTFRHRELRTAFTKPLQTLLGKTLLNSVVVGSTDLAQHAKVTAVRRMENLRSVSG</sequence>
<dbReference type="InterPro" id="IPR019424">
    <property type="entry name" value="7TM_GPCR_Srsx"/>
</dbReference>
<dbReference type="AlphaFoldDB" id="A0A1I8AWW8"/>
<accession>A0A1I8AWW8</accession>
<keyword evidence="2 5" id="KW-0812">Transmembrane</keyword>
<evidence type="ECO:0000256" key="4">
    <source>
        <dbReference type="ARBA" id="ARBA00023136"/>
    </source>
</evidence>
<feature type="transmembrane region" description="Helical" evidence="5">
    <location>
        <begin position="297"/>
        <end position="321"/>
    </location>
</feature>
<feature type="transmembrane region" description="Helical" evidence="5">
    <location>
        <begin position="139"/>
        <end position="158"/>
    </location>
</feature>
<feature type="transmembrane region" description="Helical" evidence="5">
    <location>
        <begin position="381"/>
        <end position="400"/>
    </location>
</feature>
<evidence type="ECO:0000256" key="5">
    <source>
        <dbReference type="SAM" id="Phobius"/>
    </source>
</evidence>
<dbReference type="Pfam" id="PF10320">
    <property type="entry name" value="7TM_GPCR_Srsx"/>
    <property type="match status" value="1"/>
</dbReference>
<feature type="transmembrane region" description="Helical" evidence="5">
    <location>
        <begin position="210"/>
        <end position="234"/>
    </location>
</feature>
<name>A0A1I8AWW8_9BILA</name>
<evidence type="ECO:0000313" key="7">
    <source>
        <dbReference type="Proteomes" id="UP000095287"/>
    </source>
</evidence>
<reference evidence="8" key="1">
    <citation type="submission" date="2016-11" db="UniProtKB">
        <authorList>
            <consortium name="WormBaseParasite"/>
        </authorList>
    </citation>
    <scope>IDENTIFICATION</scope>
</reference>